<evidence type="ECO:0000256" key="1">
    <source>
        <dbReference type="SAM" id="SignalP"/>
    </source>
</evidence>
<protein>
    <submittedName>
        <fullName evidence="2">Type-F conjugative transfer system protein TraW</fullName>
    </submittedName>
</protein>
<dbReference type="RefSeq" id="WP_167017597.1">
    <property type="nucleotide sequence ID" value="NZ_VWXF01000011.1"/>
</dbReference>
<dbReference type="InterPro" id="IPR014114">
    <property type="entry name" value="TraW"/>
</dbReference>
<evidence type="ECO:0000313" key="2">
    <source>
        <dbReference type="EMBL" id="NIF23921.1"/>
    </source>
</evidence>
<feature type="chain" id="PRO_5046167845" evidence="1">
    <location>
        <begin position="20"/>
        <end position="210"/>
    </location>
</feature>
<accession>A0ABX0RHY3</accession>
<evidence type="ECO:0000313" key="3">
    <source>
        <dbReference type="Proteomes" id="UP001515683"/>
    </source>
</evidence>
<keyword evidence="1" id="KW-0732">Signal</keyword>
<gene>
    <name evidence="2" type="primary">traW</name>
    <name evidence="2" type="ORF">F3J40_20280</name>
</gene>
<reference evidence="2 3" key="1">
    <citation type="journal article" date="2019" name="bioRxiv">
        <title>Bacteria contribute to plant secondary compound degradation in a generalist herbivore system.</title>
        <authorList>
            <person name="Francoeur C.B."/>
            <person name="Khadempour L."/>
            <person name="Moreira-Soto R.D."/>
            <person name="Gotting K."/>
            <person name="Book A.J."/>
            <person name="Pinto-Tomas A.A."/>
            <person name="Keefover-Ring K."/>
            <person name="Currie C.R."/>
        </authorList>
    </citation>
    <scope>NUCLEOTIDE SEQUENCE [LARGE SCALE GENOMIC DNA]</scope>
    <source>
        <strain evidence="2">Acro-835</strain>
    </source>
</reference>
<dbReference type="NCBIfam" id="TIGR02743">
    <property type="entry name" value="TraW"/>
    <property type="match status" value="1"/>
</dbReference>
<dbReference type="Proteomes" id="UP001515683">
    <property type="component" value="Unassembled WGS sequence"/>
</dbReference>
<keyword evidence="3" id="KW-1185">Reference proteome</keyword>
<dbReference type="EMBL" id="VWXF01000011">
    <property type="protein sequence ID" value="NIF23921.1"/>
    <property type="molecule type" value="Genomic_DNA"/>
</dbReference>
<name>A0ABX0RHY3_9GAMM</name>
<proteinExistence type="predicted"/>
<organism evidence="2 3">
    <name type="scientific">Candidatus Pantoea multigeneris</name>
    <dbReference type="NCBI Taxonomy" id="2608357"/>
    <lineage>
        <taxon>Bacteria</taxon>
        <taxon>Pseudomonadati</taxon>
        <taxon>Pseudomonadota</taxon>
        <taxon>Gammaproteobacteria</taxon>
        <taxon>Enterobacterales</taxon>
        <taxon>Erwiniaceae</taxon>
        <taxon>Pantoea</taxon>
    </lineage>
</organism>
<comment type="caution">
    <text evidence="2">The sequence shown here is derived from an EMBL/GenBank/DDBJ whole genome shotgun (WGS) entry which is preliminary data.</text>
</comment>
<feature type="signal peptide" evidence="1">
    <location>
        <begin position="1"/>
        <end position="19"/>
    </location>
</feature>
<sequence length="210" mass="23517">MKHIISGALLAALSLQASASELGTYGDTWNIREQNLITVLKRNLQEHFAGQSQAEIEQSLRQKAEDEAMRPAPVEGLVTGRDTHTRLFDPSFTVTRDMADQNGRVFAHRGQKVNPFDIIPVFDDTLYFIDADDPRQVDWMKQQTPSTTQVHVILVNGNIKDSAAALGTRIWFDQDGSLIRKFGITQIPARVQQAPGKKLFTITEFGLPDR</sequence>